<dbReference type="AlphaFoldDB" id="M3HHU7"/>
<name>M3HHU7_LEPIR</name>
<dbReference type="Proteomes" id="UP000011776">
    <property type="component" value="Unassembled WGS sequence"/>
</dbReference>
<organism evidence="1 2">
    <name type="scientific">Leptospira interrogans serovar Grippotyphosa str. LT2186</name>
    <dbReference type="NCBI Taxonomy" id="1001599"/>
    <lineage>
        <taxon>Bacteria</taxon>
        <taxon>Pseudomonadati</taxon>
        <taxon>Spirochaetota</taxon>
        <taxon>Spirochaetia</taxon>
        <taxon>Leptospirales</taxon>
        <taxon>Leptospiraceae</taxon>
        <taxon>Leptospira</taxon>
    </lineage>
</organism>
<dbReference type="EMBL" id="AFME02000116">
    <property type="protein sequence ID" value="EMG12195.1"/>
    <property type="molecule type" value="Genomic_DNA"/>
</dbReference>
<protein>
    <recommendedName>
        <fullName evidence="3">GHKL domain protein</fullName>
    </recommendedName>
</protein>
<evidence type="ECO:0000313" key="2">
    <source>
        <dbReference type="Proteomes" id="UP000011776"/>
    </source>
</evidence>
<gene>
    <name evidence="1" type="ORF">LEP1GSC151_2755</name>
</gene>
<evidence type="ECO:0000313" key="1">
    <source>
        <dbReference type="EMBL" id="EMG12195.1"/>
    </source>
</evidence>
<evidence type="ECO:0008006" key="3">
    <source>
        <dbReference type="Google" id="ProtNLM"/>
    </source>
</evidence>
<accession>M3HHU7</accession>
<reference evidence="1 2" key="1">
    <citation type="submission" date="2013-02" db="EMBL/GenBank/DDBJ databases">
        <authorList>
            <person name="Harkins D.M."/>
            <person name="Durkin A.S."/>
            <person name="Brinkac L.M."/>
            <person name="Haft D.H."/>
            <person name="Selengut J.D."/>
            <person name="Sanka R."/>
            <person name="DePew J."/>
            <person name="Purushe J."/>
            <person name="Tulsiani S.M."/>
            <person name="Graham G.C."/>
            <person name="Burns M.-A."/>
            <person name="Dohnt M.F."/>
            <person name="Smythe L.D."/>
            <person name="McKay D.B."/>
            <person name="Craig S.B."/>
            <person name="Vinetz J.M."/>
            <person name="Sutton G.G."/>
            <person name="Nierman W.C."/>
            <person name="Fouts D.E."/>
        </authorList>
    </citation>
    <scope>NUCLEOTIDE SEQUENCE [LARGE SCALE GENOMIC DNA]</scope>
    <source>
        <strain evidence="1 2">LT2186</strain>
    </source>
</reference>
<comment type="caution">
    <text evidence="1">The sequence shown here is derived from an EMBL/GenBank/DDBJ whole genome shotgun (WGS) entry which is preliminary data.</text>
</comment>
<sequence>MYFLRLKTSVSPNSCYRQRNRCLFFGKNYFIDLFRTFHSSEELSGAGTGLFFAKRLRNFTEEIWK</sequence>
<dbReference type="BioCyc" id="LINT1001599:G11K9-483-MONOMER"/>
<proteinExistence type="predicted"/>